<dbReference type="PANTHER" id="PTHR47260">
    <property type="entry name" value="UPF0644 PROTEIN PB2B4.06"/>
    <property type="match status" value="1"/>
</dbReference>
<dbReference type="InterPro" id="IPR029069">
    <property type="entry name" value="HotDog_dom_sf"/>
</dbReference>
<dbReference type="FunCoup" id="B5RTR6">
    <property type="interactions" value="85"/>
</dbReference>
<dbReference type="HOGENOM" id="CLU_052827_1_0_1"/>
<dbReference type="GeneID" id="8998468"/>
<dbReference type="PANTHER" id="PTHR47260:SF1">
    <property type="entry name" value="UPF0644 PROTEIN PB2B4.06"/>
    <property type="match status" value="1"/>
</dbReference>
<dbReference type="eggNOG" id="KOG4781">
    <property type="taxonomic scope" value="Eukaryota"/>
</dbReference>
<sequence>MKSVPFIRQNLSRSIRKSQLQYNFFRNYVTRSEFDSPFDYVPKRTKPFIRWKTTGVFFVIGAFLAYNETLFDYYASFTDTQNVDELTPLRLEYELKHMPIYERLAHPRKNENWIKLESWENLDRNVLDNQNVITKTKKQKEYSKPSLPTKTLAQPGGICIRPVIFYNLDTGEGVTIVHAGYRLCGYPFIVHGGILATLLNETFKRNASLSNFTTSNLKDDFKVENLSISYKYPSFANQFLIIKTRRKESIGNDDNKTITLESVIESQKGQVCVKGEAVLHDTGRATNIMNQEQAKNKKWFSL</sequence>
<dbReference type="EMBL" id="CR382136">
    <property type="protein sequence ID" value="CAR65622.1"/>
    <property type="molecule type" value="Genomic_DNA"/>
</dbReference>
<dbReference type="Proteomes" id="UP000000599">
    <property type="component" value="Chromosome D"/>
</dbReference>
<dbReference type="InParanoid" id="B5RTR6"/>
<proteinExistence type="predicted"/>
<keyword evidence="2" id="KW-1185">Reference proteome</keyword>
<dbReference type="Gene3D" id="3.10.129.10">
    <property type="entry name" value="Hotdog Thioesterase"/>
    <property type="match status" value="1"/>
</dbReference>
<dbReference type="OMA" id="YKLQSWE"/>
<dbReference type="KEGG" id="dha:DEHA2D05786g"/>
<dbReference type="CDD" id="cd03440">
    <property type="entry name" value="hot_dog"/>
    <property type="match status" value="1"/>
</dbReference>
<accession>B5RTR6</accession>
<evidence type="ECO:0000313" key="1">
    <source>
        <dbReference type="EMBL" id="CAR65622.1"/>
    </source>
</evidence>
<dbReference type="RefSeq" id="XP_002770266.1">
    <property type="nucleotide sequence ID" value="XM_002770220.1"/>
</dbReference>
<organism evidence="1 2">
    <name type="scientific">Debaryomyces hansenii (strain ATCC 36239 / CBS 767 / BCRC 21394 / JCM 1990 / NBRC 0083 / IGC 2968)</name>
    <name type="common">Yeast</name>
    <name type="synonym">Torulaspora hansenii</name>
    <dbReference type="NCBI Taxonomy" id="284592"/>
    <lineage>
        <taxon>Eukaryota</taxon>
        <taxon>Fungi</taxon>
        <taxon>Dikarya</taxon>
        <taxon>Ascomycota</taxon>
        <taxon>Saccharomycotina</taxon>
        <taxon>Pichiomycetes</taxon>
        <taxon>Debaryomycetaceae</taxon>
        <taxon>Debaryomyces</taxon>
    </lineage>
</organism>
<dbReference type="AlphaFoldDB" id="B5RTR6"/>
<protein>
    <submittedName>
        <fullName evidence="1">DEHA2D05786p</fullName>
    </submittedName>
</protein>
<dbReference type="OrthoDB" id="506431at2759"/>
<name>B5RTR6_DEBHA</name>
<reference evidence="1 2" key="1">
    <citation type="journal article" date="2004" name="Nature">
        <title>Genome evolution in yeasts.</title>
        <authorList>
            <consortium name="Genolevures"/>
            <person name="Dujon B."/>
            <person name="Sherman D."/>
            <person name="Fischer G."/>
            <person name="Durrens P."/>
            <person name="Casaregola S."/>
            <person name="Lafontaine I."/>
            <person name="de Montigny J."/>
            <person name="Marck C."/>
            <person name="Neuveglise C."/>
            <person name="Talla E."/>
            <person name="Goffard N."/>
            <person name="Frangeul L."/>
            <person name="Aigle M."/>
            <person name="Anthouard V."/>
            <person name="Babour A."/>
            <person name="Barbe V."/>
            <person name="Barnay S."/>
            <person name="Blanchin S."/>
            <person name="Beckerich J.M."/>
            <person name="Beyne E."/>
            <person name="Bleykasten C."/>
            <person name="Boisrame A."/>
            <person name="Boyer J."/>
            <person name="Cattolico L."/>
            <person name="Confanioleri F."/>
            <person name="de Daruvar A."/>
            <person name="Despons L."/>
            <person name="Fabre E."/>
            <person name="Fairhead C."/>
            <person name="Ferry-Dumazet H."/>
            <person name="Groppi A."/>
            <person name="Hantraye F."/>
            <person name="Hennequin C."/>
            <person name="Jauniaux N."/>
            <person name="Joyet P."/>
            <person name="Kachouri R."/>
            <person name="Kerrest A."/>
            <person name="Koszul R."/>
            <person name="Lemaire M."/>
            <person name="Lesur I."/>
            <person name="Ma L."/>
            <person name="Muller H."/>
            <person name="Nicaud J.M."/>
            <person name="Nikolski M."/>
            <person name="Oztas S."/>
            <person name="Ozier-Kalogeropoulos O."/>
            <person name="Pellenz S."/>
            <person name="Potier S."/>
            <person name="Richard G.F."/>
            <person name="Straub M.L."/>
            <person name="Suleau A."/>
            <person name="Swennene D."/>
            <person name="Tekaia F."/>
            <person name="Wesolowski-Louvel M."/>
            <person name="Westhof E."/>
            <person name="Wirth B."/>
            <person name="Zeniou-Meyer M."/>
            <person name="Zivanovic I."/>
            <person name="Bolotin-Fukuhara M."/>
            <person name="Thierry A."/>
            <person name="Bouchier C."/>
            <person name="Caudron B."/>
            <person name="Scarpelli C."/>
            <person name="Gaillardin C."/>
            <person name="Weissenbach J."/>
            <person name="Wincker P."/>
            <person name="Souciet J.L."/>
        </authorList>
    </citation>
    <scope>NUCLEOTIDE SEQUENCE [LARGE SCALE GENOMIC DNA]</scope>
    <source>
        <strain evidence="2">ATCC 36239 / CBS 767 / BCRC 21394 / JCM 1990 / NBRC 0083 / IGC 2968</strain>
    </source>
</reference>
<evidence type="ECO:0000313" key="2">
    <source>
        <dbReference type="Proteomes" id="UP000000599"/>
    </source>
</evidence>
<dbReference type="VEuPathDB" id="FungiDB:DEHA2D05786g"/>
<dbReference type="InterPro" id="IPR052061">
    <property type="entry name" value="PTE-AB_protein"/>
</dbReference>
<gene>
    <name evidence="1" type="ordered locus">DEHA2D05786g</name>
</gene>
<dbReference type="SUPFAM" id="SSF54637">
    <property type="entry name" value="Thioesterase/thiol ester dehydrase-isomerase"/>
    <property type="match status" value="1"/>
</dbReference>